<dbReference type="SUPFAM" id="SSF63446">
    <property type="entry name" value="Type I dockerin domain"/>
    <property type="match status" value="1"/>
</dbReference>
<dbReference type="Pfam" id="PF07554">
    <property type="entry name" value="FIVAR"/>
    <property type="match status" value="5"/>
</dbReference>
<dbReference type="InterPro" id="IPR036439">
    <property type="entry name" value="Dockerin_dom_sf"/>
</dbReference>
<name>A0A2Z4UDJ3_9FIRM</name>
<accession>A0A2Z4UDJ3</accession>
<evidence type="ECO:0000313" key="5">
    <source>
        <dbReference type="Proteomes" id="UP000250003"/>
    </source>
</evidence>
<dbReference type="Gene3D" id="2.60.120.260">
    <property type="entry name" value="Galactose-binding domain-like"/>
    <property type="match status" value="2"/>
</dbReference>
<feature type="domain" description="Dockerin" evidence="3">
    <location>
        <begin position="1293"/>
        <end position="1359"/>
    </location>
</feature>
<gene>
    <name evidence="4" type="ORF">DQQ01_14345</name>
</gene>
<dbReference type="OrthoDB" id="9806701at2"/>
<dbReference type="EMBL" id="CP030280">
    <property type="protein sequence ID" value="AWY99102.1"/>
    <property type="molecule type" value="Genomic_DNA"/>
</dbReference>
<dbReference type="InterPro" id="IPR039514">
    <property type="entry name" value="6GAL-like"/>
</dbReference>
<dbReference type="PANTHER" id="PTHR42767:SF1">
    <property type="entry name" value="ENDO-BETA-1,6-GALACTANASE-LIKE DOMAIN-CONTAINING PROTEIN"/>
    <property type="match status" value="1"/>
</dbReference>
<dbReference type="Gene3D" id="1.10.1330.10">
    <property type="entry name" value="Dockerin domain"/>
    <property type="match status" value="1"/>
</dbReference>
<dbReference type="InterPro" id="IPR016134">
    <property type="entry name" value="Dockerin_dom"/>
</dbReference>
<dbReference type="InterPro" id="IPR017853">
    <property type="entry name" value="GH"/>
</dbReference>
<evidence type="ECO:0000313" key="4">
    <source>
        <dbReference type="EMBL" id="AWY99102.1"/>
    </source>
</evidence>
<feature type="coiled-coil region" evidence="1">
    <location>
        <begin position="1118"/>
        <end position="1251"/>
    </location>
</feature>
<dbReference type="GO" id="GO:0004553">
    <property type="term" value="F:hydrolase activity, hydrolyzing O-glycosyl compounds"/>
    <property type="evidence" value="ECO:0007669"/>
    <property type="project" value="InterPro"/>
</dbReference>
<dbReference type="CDD" id="cd14256">
    <property type="entry name" value="Dockerin_I"/>
    <property type="match status" value="1"/>
</dbReference>
<evidence type="ECO:0000256" key="2">
    <source>
        <dbReference type="SAM" id="SignalP"/>
    </source>
</evidence>
<evidence type="ECO:0000256" key="1">
    <source>
        <dbReference type="SAM" id="Coils"/>
    </source>
</evidence>
<feature type="signal peptide" evidence="2">
    <location>
        <begin position="1"/>
        <end position="29"/>
    </location>
</feature>
<dbReference type="InterPro" id="IPR013780">
    <property type="entry name" value="Glyco_hydro_b"/>
</dbReference>
<organism evidence="4 5">
    <name type="scientific">Blautia argi</name>
    <dbReference type="NCBI Taxonomy" id="1912897"/>
    <lineage>
        <taxon>Bacteria</taxon>
        <taxon>Bacillati</taxon>
        <taxon>Bacillota</taxon>
        <taxon>Clostridia</taxon>
        <taxon>Lachnospirales</taxon>
        <taxon>Lachnospiraceae</taxon>
        <taxon>Blautia</taxon>
    </lineage>
</organism>
<sequence length="1359" mass="150383">MKKRKVYKKITAGVSVLVMGSSAMLSAMAVPVMAEGNDVSYGEISVNPGIHYQTLEGWGTSLCWWGNVIGSWGDADWNGNGRPDREEIAELAFSPEYLNLNIVRYNVGGGDKEDTSIKRIEGIVPGWTEDMTGTKDGSQAFDAEAFYSKSTEEMSDAGQLWILEAANQYRYDYAQETGQKNDIINKVFSNSPPYYMTKSGTSTGGYSDDLNNLKEDCYDDFALYMARAAKWIDEDLKNKFGVGVSYIEPLNEPDTNYWQAGSTKQEGCIFNTGELQSWAYREMQNALNAEEFGGSLGDVKLTGTDETALWNAIQSFDRLDEDVKENMETISAHTYSGNNAERRQLHNLAESYDKGLWMSEVTKGGGSHYEGCHESMEAANTRSQSEGIMADLKYMKPTAWIAWLIADSEYECLQTNSNWGLLHTVFEKDGQPVPDYHTNLVDENGNRKDGVPGEGYWAVTKQFYTMMQYSKYLKAGYTMVDVGDENMCAAVSPSGDELVLVAQNFDGERQTTLDLGLLPGAETAEVYRTSDTESCELVETQDVTDKVLDVTLPQNSVSTYVIRANDGSAVCDVENYSEIVEADTATPEVDWVSDVNKFTYEGSWGESAEDFGNGKYTTEENGAVTFTFEGNQAMIYGSKAPEGAMVDVSVDNGACQQLSLEAEEKTGNTLLYNTGNLGEGTHTLTISKSEGQGDKLVEISSGRIVTGELEERIESVEPISALYTVDGVQPKLPDRVYTVTNMGNRIEKEVEWDLAGEDFTHSTTLTGSIEGTSVRASVRVQVVPETVQYFIDCNSPDSPVYEETESYADLKNKAPDQKYQEGSWGYLEEYGAYNGDKEDNYDTGWYAKAGQSIEYKIPLEAGNYRINMGFKEWWNQDRPMKVSVTMGETTQELGAANTWKDGNPWSEETYEFTCDADGEVTFTVAPDKGPDPVLSYIRVQRIFDTQQLKEQLAKVADLDRSQYEENALEALDTLTDAAREFLYKGSTSQEDIDTACTEIEKVLQELEGEDNPSDTADCTGLKLAVQMAEKLEQEQKENNCYTEESWKRVEEALDIARALLENQEAAQEEIDQAFLELLTACNLLEGEVQRIGLQAAVEGAKAILADTEALSQYTTESVDAVKAALTEAEKVLQEESADQETVNAATRRLMDAVTALMLKGENTRLDILIQKAEELLKNKEQYTSSSVKELENALEAAKKTAQDQQASDEAINRSYQRLAEAMAGLVRKAEKSELKNALDKAEEILKNADCYVEDSIAGLQEAVDIAKAVYDREESSTSEVGEAVKTLVEEILKARLLGDVDANGVIDSSDSAMVLKAAAEYQEFTEEEEKAADVNRNGTSDTSDAAKILQYAAEKIEKF</sequence>
<keyword evidence="1" id="KW-0175">Coiled coil</keyword>
<dbReference type="GO" id="GO:0000272">
    <property type="term" value="P:polysaccharide catabolic process"/>
    <property type="evidence" value="ECO:0007669"/>
    <property type="project" value="InterPro"/>
</dbReference>
<dbReference type="Gene3D" id="3.20.20.80">
    <property type="entry name" value="Glycosidases"/>
    <property type="match status" value="1"/>
</dbReference>
<protein>
    <recommendedName>
        <fullName evidence="3">Dockerin domain-containing protein</fullName>
    </recommendedName>
</protein>
<dbReference type="SUPFAM" id="SSF51445">
    <property type="entry name" value="(Trans)glycosidases"/>
    <property type="match status" value="1"/>
</dbReference>
<dbReference type="Proteomes" id="UP000250003">
    <property type="component" value="Chromosome"/>
</dbReference>
<dbReference type="PROSITE" id="PS51766">
    <property type="entry name" value="DOCKERIN"/>
    <property type="match status" value="1"/>
</dbReference>
<reference evidence="5" key="1">
    <citation type="submission" date="2018-06" db="EMBL/GenBank/DDBJ databases">
        <title>Description of Blautia argi sp. nov., a new anaerobic isolated from dog feces.</title>
        <authorList>
            <person name="Chang Y.-H."/>
            <person name="Paek J."/>
            <person name="Shin Y."/>
        </authorList>
    </citation>
    <scope>NUCLEOTIDE SEQUENCE [LARGE SCALE GENOMIC DNA]</scope>
    <source>
        <strain evidence="5">KCTC 15426</strain>
    </source>
</reference>
<keyword evidence="5" id="KW-1185">Reference proteome</keyword>
<proteinExistence type="predicted"/>
<dbReference type="Gene3D" id="1.20.1270.70">
    <property type="entry name" value="Designed single chain three-helix bundle"/>
    <property type="match status" value="1"/>
</dbReference>
<feature type="coiled-coil region" evidence="1">
    <location>
        <begin position="1024"/>
        <end position="1076"/>
    </location>
</feature>
<evidence type="ECO:0000259" key="3">
    <source>
        <dbReference type="PROSITE" id="PS51766"/>
    </source>
</evidence>
<keyword evidence="2" id="KW-0732">Signal</keyword>
<dbReference type="Gene3D" id="2.60.40.1180">
    <property type="entry name" value="Golgi alpha-mannosidase II"/>
    <property type="match status" value="1"/>
</dbReference>
<dbReference type="PANTHER" id="PTHR42767">
    <property type="entry name" value="ENDO-BETA-1,6-GALACTANASE"/>
    <property type="match status" value="1"/>
</dbReference>
<feature type="chain" id="PRO_5038902635" description="Dockerin domain-containing protein" evidence="2">
    <location>
        <begin position="30"/>
        <end position="1359"/>
    </location>
</feature>
<dbReference type="RefSeq" id="WP_111920547.1">
    <property type="nucleotide sequence ID" value="NZ_CP030280.1"/>
</dbReference>
<dbReference type="Pfam" id="PF00404">
    <property type="entry name" value="Dockerin_1"/>
    <property type="match status" value="1"/>
</dbReference>
<dbReference type="Gene3D" id="1.20.1270.90">
    <property type="entry name" value="AF1782-like"/>
    <property type="match status" value="3"/>
</dbReference>
<dbReference type="Pfam" id="PF14587">
    <property type="entry name" value="Glyco_hydr_30_2"/>
    <property type="match status" value="1"/>
</dbReference>
<dbReference type="InterPro" id="IPR002105">
    <property type="entry name" value="Dockerin_1_rpt"/>
</dbReference>
<dbReference type="InterPro" id="IPR039743">
    <property type="entry name" value="6GAL/EXGAL"/>
</dbReference>
<dbReference type="KEGG" id="blau:DQQ01_14345"/>